<dbReference type="AlphaFoldDB" id="A0A3N2D865"/>
<sequence>MAVLVDPARWPAHGTLWSHLVSDSSLGELHAFAHRAGVPARGFDQDHYDVPATRVDDLAALGAERVGGHELITRLRASGLRRPPRLRAAERARLLLRWREAAGPRQETLAAAGVDLLARWSQRGRLHHDARHLSEVLDAIDLLADAETAPAADLRVARLGAWFHDAVHASGLGRDEPHPDPAGSDEAASADLALRLLADDPDAGRVAGVVLMTATHDPAADDDAALLLSDADLAVLGASPQRYADYAAAIRQEYAHVPDAVFRPGRAAILEALLDGELYGTATARHRWDAAARANLEAEVAALRA</sequence>
<dbReference type="RefSeq" id="WP_123738200.1">
    <property type="nucleotide sequence ID" value="NZ_RKHQ01000001.1"/>
</dbReference>
<keyword evidence="3" id="KW-1185">Reference proteome</keyword>
<dbReference type="EMBL" id="RKHQ01000001">
    <property type="protein sequence ID" value="ROR95960.1"/>
    <property type="molecule type" value="Genomic_DNA"/>
</dbReference>
<dbReference type="Proteomes" id="UP000275356">
    <property type="component" value="Unassembled WGS sequence"/>
</dbReference>
<accession>A0A3N2D865</accession>
<dbReference type="Gene3D" id="1.10.3210.10">
    <property type="entry name" value="Hypothetical protein af1432"/>
    <property type="match status" value="1"/>
</dbReference>
<dbReference type="GO" id="GO:0016787">
    <property type="term" value="F:hydrolase activity"/>
    <property type="evidence" value="ECO:0007669"/>
    <property type="project" value="UniProtKB-KW"/>
</dbReference>
<keyword evidence="2" id="KW-0378">Hydrolase</keyword>
<reference evidence="2 3" key="1">
    <citation type="submission" date="2018-11" db="EMBL/GenBank/DDBJ databases">
        <title>Sequencing the genomes of 1000 actinobacteria strains.</title>
        <authorList>
            <person name="Klenk H.-P."/>
        </authorList>
    </citation>
    <scope>NUCLEOTIDE SEQUENCE [LARGE SCALE GENOMIC DNA]</scope>
    <source>
        <strain evidence="2 3">DSM 13521</strain>
    </source>
</reference>
<dbReference type="SUPFAM" id="SSF109604">
    <property type="entry name" value="HD-domain/PDEase-like"/>
    <property type="match status" value="1"/>
</dbReference>
<protein>
    <submittedName>
        <fullName evidence="2">Putative metal-dependent HD superfamily phosphohydrolase</fullName>
    </submittedName>
</protein>
<organism evidence="2 3">
    <name type="scientific">Salana multivorans</name>
    <dbReference type="NCBI Taxonomy" id="120377"/>
    <lineage>
        <taxon>Bacteria</taxon>
        <taxon>Bacillati</taxon>
        <taxon>Actinomycetota</taxon>
        <taxon>Actinomycetes</taxon>
        <taxon>Micrococcales</taxon>
        <taxon>Beutenbergiaceae</taxon>
        <taxon>Salana</taxon>
    </lineage>
</organism>
<dbReference type="OrthoDB" id="9808993at2"/>
<comment type="caution">
    <text evidence="2">The sequence shown here is derived from an EMBL/GenBank/DDBJ whole genome shotgun (WGS) entry which is preliminary data.</text>
</comment>
<proteinExistence type="predicted"/>
<gene>
    <name evidence="2" type="ORF">EDD28_0529</name>
</gene>
<dbReference type="InterPro" id="IPR025109">
    <property type="entry name" value="DUF4031"/>
</dbReference>
<evidence type="ECO:0000313" key="3">
    <source>
        <dbReference type="Proteomes" id="UP000275356"/>
    </source>
</evidence>
<feature type="domain" description="DUF4031" evidence="1">
    <location>
        <begin position="3"/>
        <end position="77"/>
    </location>
</feature>
<name>A0A3N2D865_9MICO</name>
<evidence type="ECO:0000313" key="2">
    <source>
        <dbReference type="EMBL" id="ROR95960.1"/>
    </source>
</evidence>
<dbReference type="PANTHER" id="PTHR21174:SF0">
    <property type="entry name" value="HD PHOSPHOHYDROLASE FAMILY PROTEIN-RELATED"/>
    <property type="match status" value="1"/>
</dbReference>
<dbReference type="Pfam" id="PF13223">
    <property type="entry name" value="DUF4031"/>
    <property type="match status" value="1"/>
</dbReference>
<evidence type="ECO:0000259" key="1">
    <source>
        <dbReference type="Pfam" id="PF13223"/>
    </source>
</evidence>
<dbReference type="PANTHER" id="PTHR21174">
    <property type="match status" value="1"/>
</dbReference>
<dbReference type="InterPro" id="IPR009218">
    <property type="entry name" value="HD_phosphohydro"/>
</dbReference>